<organism evidence="9 10">
    <name type="scientific">Metarhizium rileyi (strain RCEF 4871)</name>
    <name type="common">Nomuraea rileyi</name>
    <dbReference type="NCBI Taxonomy" id="1649241"/>
    <lineage>
        <taxon>Eukaryota</taxon>
        <taxon>Fungi</taxon>
        <taxon>Dikarya</taxon>
        <taxon>Ascomycota</taxon>
        <taxon>Pezizomycotina</taxon>
        <taxon>Sordariomycetes</taxon>
        <taxon>Hypocreomycetidae</taxon>
        <taxon>Hypocreales</taxon>
        <taxon>Clavicipitaceae</taxon>
        <taxon>Metarhizium</taxon>
    </lineage>
</organism>
<dbReference type="PANTHER" id="PTHR28595">
    <property type="entry name" value="39S RIBOSOMAL PROTEIN L54, MITOCHONDRIAL"/>
    <property type="match status" value="1"/>
</dbReference>
<evidence type="ECO:0000313" key="9">
    <source>
        <dbReference type="EMBL" id="OAA49280.1"/>
    </source>
</evidence>
<dbReference type="InterPro" id="IPR013870">
    <property type="entry name" value="Ribosomal_mL54"/>
</dbReference>
<dbReference type="GO" id="GO:0005762">
    <property type="term" value="C:mitochondrial large ribosomal subunit"/>
    <property type="evidence" value="ECO:0007669"/>
    <property type="project" value="TreeGrafter"/>
</dbReference>
<dbReference type="Pfam" id="PF08561">
    <property type="entry name" value="Ribosomal_L37"/>
    <property type="match status" value="1"/>
</dbReference>
<evidence type="ECO:0000256" key="2">
    <source>
        <dbReference type="ARBA" id="ARBA00022946"/>
    </source>
</evidence>
<dbReference type="EMBL" id="AZHC01000003">
    <property type="protein sequence ID" value="OAA49280.1"/>
    <property type="molecule type" value="Genomic_DNA"/>
</dbReference>
<evidence type="ECO:0000256" key="1">
    <source>
        <dbReference type="ARBA" id="ARBA00004173"/>
    </source>
</evidence>
<comment type="subcellular location">
    <subcellularLocation>
        <location evidence="1">Mitochondrion</location>
    </subcellularLocation>
</comment>
<evidence type="ECO:0000256" key="6">
    <source>
        <dbReference type="ARBA" id="ARBA00033752"/>
    </source>
</evidence>
<evidence type="ECO:0000256" key="8">
    <source>
        <dbReference type="SAM" id="MobiDB-lite"/>
    </source>
</evidence>
<keyword evidence="4" id="KW-0496">Mitochondrion</keyword>
<keyword evidence="5" id="KW-0687">Ribonucleoprotein</keyword>
<protein>
    <recommendedName>
        <fullName evidence="7">Large ribosomal subunit protein mL54</fullName>
    </recommendedName>
</protein>
<gene>
    <name evidence="9" type="ORF">NOR_01203</name>
</gene>
<accession>A0A162M236</accession>
<keyword evidence="3 9" id="KW-0689">Ribosomal protein</keyword>
<dbReference type="Proteomes" id="UP000243498">
    <property type="component" value="Unassembled WGS sequence"/>
</dbReference>
<dbReference type="OrthoDB" id="10252718at2759"/>
<comment type="caution">
    <text evidence="9">The sequence shown here is derived from an EMBL/GenBank/DDBJ whole genome shotgun (WGS) entry which is preliminary data.</text>
</comment>
<proteinExistence type="inferred from homology"/>
<evidence type="ECO:0000256" key="7">
    <source>
        <dbReference type="ARBA" id="ARBA00035179"/>
    </source>
</evidence>
<keyword evidence="10" id="KW-1185">Reference proteome</keyword>
<reference evidence="9 10" key="1">
    <citation type="journal article" date="2016" name="Genome Biol. Evol.">
        <title>Divergent and convergent evolution of fungal pathogenicity.</title>
        <authorList>
            <person name="Shang Y."/>
            <person name="Xiao G."/>
            <person name="Zheng P."/>
            <person name="Cen K."/>
            <person name="Zhan S."/>
            <person name="Wang C."/>
        </authorList>
    </citation>
    <scope>NUCLEOTIDE SEQUENCE [LARGE SCALE GENOMIC DNA]</scope>
    <source>
        <strain evidence="9 10">RCEF 4871</strain>
    </source>
</reference>
<feature type="region of interest" description="Disordered" evidence="8">
    <location>
        <begin position="34"/>
        <end position="57"/>
    </location>
</feature>
<dbReference type="STRING" id="1081105.A0A162M236"/>
<sequence length="197" mass="21564">MYDCGSTVLVKRAAVQLSSLPLLRHFSACTQSRSAEPKLSTPVTDAGAPVKEPSTPRSICPEGTILAGLNYNKGGQDVIAKKDEEYPEWLWSCLDVMKKGADAADENAGDEFSKSKKQRKLAAKRQKSLENKLIAEGNLSALFPKVPIQHQSINLPGEEGGSVAHNIAAADKREELRKAMRQERKAKIKEANYLKSM</sequence>
<dbReference type="GO" id="GO:0003735">
    <property type="term" value="F:structural constituent of ribosome"/>
    <property type="evidence" value="ECO:0007669"/>
    <property type="project" value="TreeGrafter"/>
</dbReference>
<dbReference type="AlphaFoldDB" id="A0A162M236"/>
<keyword evidence="2" id="KW-0809">Transit peptide</keyword>
<evidence type="ECO:0000256" key="3">
    <source>
        <dbReference type="ARBA" id="ARBA00022980"/>
    </source>
</evidence>
<dbReference type="PANTHER" id="PTHR28595:SF1">
    <property type="entry name" value="LARGE RIBOSOMAL SUBUNIT PROTEIN ML54"/>
    <property type="match status" value="1"/>
</dbReference>
<evidence type="ECO:0000256" key="5">
    <source>
        <dbReference type="ARBA" id="ARBA00023274"/>
    </source>
</evidence>
<evidence type="ECO:0000313" key="10">
    <source>
        <dbReference type="Proteomes" id="UP000243498"/>
    </source>
</evidence>
<name>A0A162M236_METRR</name>
<comment type="similarity">
    <text evidence="6">Belongs to the mitochondrion-specific ribosomal protein mL54 family.</text>
</comment>
<dbReference type="OMA" id="YPEWLWR"/>
<evidence type="ECO:0000256" key="4">
    <source>
        <dbReference type="ARBA" id="ARBA00023128"/>
    </source>
</evidence>